<comment type="caution">
    <text evidence="2">The sequence shown here is derived from an EMBL/GenBank/DDBJ whole genome shotgun (WGS) entry which is preliminary data.</text>
</comment>
<dbReference type="EMBL" id="MDHH01000002">
    <property type="protein sequence ID" value="OUE02726.1"/>
    <property type="molecule type" value="Genomic_DNA"/>
</dbReference>
<reference evidence="2 3" key="1">
    <citation type="submission" date="2016-08" db="EMBL/GenBank/DDBJ databases">
        <title>Genome sequence of Clavibacter michiganensis subsp. michiganensis strain CASJ007.</title>
        <authorList>
            <person name="Thapa S.P."/>
            <person name="Coaker G."/>
        </authorList>
    </citation>
    <scope>NUCLEOTIDE SEQUENCE [LARGE SCALE GENOMIC DNA]</scope>
    <source>
        <strain evidence="2">CASJ007</strain>
    </source>
</reference>
<sequence>MALAVGSTTCTPGNARPSSSAVRPAPMVTRRSSSDPQLAQRQSPARCPHQPHVGVLVAVDMPSGPVQTVQRAAWRQARHATSGAYPGRATWMRTGPCSTASLAARQAPDGIRACRAKPSSPVCDVVGMTRGVRVAAGETLAR</sequence>
<feature type="compositionally biased region" description="Polar residues" evidence="1">
    <location>
        <begin position="1"/>
        <end position="21"/>
    </location>
</feature>
<evidence type="ECO:0000256" key="1">
    <source>
        <dbReference type="SAM" id="MobiDB-lite"/>
    </source>
</evidence>
<dbReference type="AlphaFoldDB" id="A0A251XIQ9"/>
<name>A0A251XIQ9_CLAMM</name>
<proteinExistence type="predicted"/>
<evidence type="ECO:0000313" key="3">
    <source>
        <dbReference type="Proteomes" id="UP000195062"/>
    </source>
</evidence>
<protein>
    <submittedName>
        <fullName evidence="2">Uncharacterized protein</fullName>
    </submittedName>
</protein>
<feature type="region of interest" description="Disordered" evidence="1">
    <location>
        <begin position="1"/>
        <end position="48"/>
    </location>
</feature>
<keyword evidence="3" id="KW-1185">Reference proteome</keyword>
<evidence type="ECO:0000313" key="2">
    <source>
        <dbReference type="EMBL" id="OUE02726.1"/>
    </source>
</evidence>
<gene>
    <name evidence="2" type="ORF">CMMCAS07_11970</name>
</gene>
<feature type="compositionally biased region" description="Polar residues" evidence="1">
    <location>
        <begin position="30"/>
        <end position="43"/>
    </location>
</feature>
<dbReference type="Proteomes" id="UP000195062">
    <property type="component" value="Unassembled WGS sequence"/>
</dbReference>
<accession>A0A251XIQ9</accession>
<organism evidence="2 3">
    <name type="scientific">Clavibacter michiganensis subsp. michiganensis</name>
    <dbReference type="NCBI Taxonomy" id="33013"/>
    <lineage>
        <taxon>Bacteria</taxon>
        <taxon>Bacillati</taxon>
        <taxon>Actinomycetota</taxon>
        <taxon>Actinomycetes</taxon>
        <taxon>Micrococcales</taxon>
        <taxon>Microbacteriaceae</taxon>
        <taxon>Clavibacter</taxon>
    </lineage>
</organism>